<name>A0A7R7VT62_ASPCH</name>
<dbReference type="RefSeq" id="XP_043138836.1">
    <property type="nucleotide sequence ID" value="XM_043281348.1"/>
</dbReference>
<evidence type="ECO:0000256" key="1">
    <source>
        <dbReference type="ARBA" id="ARBA00022801"/>
    </source>
</evidence>
<dbReference type="EC" id="3.2.2.-" evidence="6"/>
<dbReference type="KEGG" id="ache:ACHE_60200A"/>
<evidence type="ECO:0000256" key="7">
    <source>
        <dbReference type="SAM" id="MobiDB-lite"/>
    </source>
</evidence>
<dbReference type="GO" id="GO:0006400">
    <property type="term" value="P:tRNA modification"/>
    <property type="evidence" value="ECO:0007669"/>
    <property type="project" value="TreeGrafter"/>
</dbReference>
<evidence type="ECO:0000256" key="2">
    <source>
        <dbReference type="ARBA" id="ARBA00035119"/>
    </source>
</evidence>
<keyword evidence="9" id="KW-1185">Reference proteome</keyword>
<dbReference type="GO" id="GO:0016787">
    <property type="term" value="F:hydrolase activity"/>
    <property type="evidence" value="ECO:0007669"/>
    <property type="project" value="UniProtKB-KW"/>
</dbReference>
<comment type="similarity">
    <text evidence="2 6">Belongs to the QNG1 protein family.</text>
</comment>
<comment type="function">
    <text evidence="6">Catalyzes the hydrolysis of queuosine 5'-phosphate, releasing the nucleobase queuine (q). Is required for salvage of queuine from exogenous queuosine (Q) that is imported and then converted to queuosine 5'-phosphate intracellularly.</text>
</comment>
<sequence>MRRRTMSDDEADPELLALLRKSLGLGGGAANPRAAETKVLENAEYVYDNAIDVALNAGKTKDVAETIWRTMQKKEYSTHTWSEHELHPKTKDENTVDFIFTMDLLNFSFWSDERDERKRFAIEYRGRKWTGYWSLVAALQRALDEGIPITDPEYWVNEGVCTDDVIKRVFRSATEEQIPLLPERIQCLREAGRVLCKDFDGSFTNCIYSAHYSAASLVNLLTESFPCFRDETTFHGRRVRLYKRAQILVADLWACFNGESYGAFQDIEKVTMFADYRIPQILYQFGCLMYSPSLESHIRDLKPIPSGSNWEIELRGVSIWCVELIKREIEKRHPEVKSVKLHPPPSSEEANALEDARKCTTQKHSKYKKSVHEPQVSGINAILIDFFLYDTMKEVEKDGRETIPHHRTRSIWY</sequence>
<evidence type="ECO:0000256" key="3">
    <source>
        <dbReference type="ARBA" id="ARBA00035306"/>
    </source>
</evidence>
<gene>
    <name evidence="8" type="ORF">ACHE_60200A</name>
</gene>
<dbReference type="PANTHER" id="PTHR21314">
    <property type="entry name" value="QUEUOSINE 5'-PHOSPHATE N-GLYCOSYLASE_HYDROLASE-RELATED"/>
    <property type="match status" value="1"/>
</dbReference>
<dbReference type="PANTHER" id="PTHR21314:SF0">
    <property type="entry name" value="QUEUOSINE 5'-PHOSPHATE N-GLYCOSYLASE_HYDROLASE"/>
    <property type="match status" value="1"/>
</dbReference>
<organism evidence="8 9">
    <name type="scientific">Aspergillus chevalieri</name>
    <name type="common">Eurotium chevalieri</name>
    <dbReference type="NCBI Taxonomy" id="182096"/>
    <lineage>
        <taxon>Eukaryota</taxon>
        <taxon>Fungi</taxon>
        <taxon>Dikarya</taxon>
        <taxon>Ascomycota</taxon>
        <taxon>Pezizomycotina</taxon>
        <taxon>Eurotiomycetes</taxon>
        <taxon>Eurotiomycetidae</taxon>
        <taxon>Eurotiales</taxon>
        <taxon>Aspergillaceae</taxon>
        <taxon>Aspergillus</taxon>
        <taxon>Aspergillus subgen. Aspergillus</taxon>
    </lineage>
</organism>
<dbReference type="Pfam" id="PF10343">
    <property type="entry name" value="Q_salvage"/>
    <property type="match status" value="1"/>
</dbReference>
<evidence type="ECO:0000313" key="9">
    <source>
        <dbReference type="Proteomes" id="UP000637239"/>
    </source>
</evidence>
<accession>A0A7R7VT62</accession>
<dbReference type="AlphaFoldDB" id="A0A7R7VT62"/>
<dbReference type="InterPro" id="IPR019438">
    <property type="entry name" value="Q_salvage"/>
</dbReference>
<evidence type="ECO:0000256" key="4">
    <source>
        <dbReference type="ARBA" id="ARBA00035393"/>
    </source>
</evidence>
<evidence type="ECO:0000256" key="5">
    <source>
        <dbReference type="ARBA" id="ARBA00048204"/>
    </source>
</evidence>
<dbReference type="GeneID" id="66984672"/>
<dbReference type="EMBL" id="AP024421">
    <property type="protein sequence ID" value="BCR90314.1"/>
    <property type="molecule type" value="Genomic_DNA"/>
</dbReference>
<evidence type="ECO:0000313" key="8">
    <source>
        <dbReference type="EMBL" id="BCR90314.1"/>
    </source>
</evidence>
<comment type="catalytic activity">
    <reaction evidence="5 6">
        <text>queuosine 5'-phosphate + H2O = queuine + D-ribose 5-phosphate</text>
        <dbReference type="Rhea" id="RHEA:75387"/>
        <dbReference type="ChEBI" id="CHEBI:15377"/>
        <dbReference type="ChEBI" id="CHEBI:17433"/>
        <dbReference type="ChEBI" id="CHEBI:78346"/>
        <dbReference type="ChEBI" id="CHEBI:194371"/>
    </reaction>
    <physiologicalReaction direction="left-to-right" evidence="5 6">
        <dbReference type="Rhea" id="RHEA:75388"/>
    </physiologicalReaction>
</comment>
<reference evidence="8" key="2">
    <citation type="submission" date="2021-02" db="EMBL/GenBank/DDBJ databases">
        <title>Aspergillus chevalieri M1 genome sequence.</title>
        <authorList>
            <person name="Kadooka C."/>
            <person name="Mori K."/>
            <person name="Futagami T."/>
        </authorList>
    </citation>
    <scope>NUCLEOTIDE SEQUENCE</scope>
    <source>
        <strain evidence="8">M1</strain>
    </source>
</reference>
<proteinExistence type="inferred from homology"/>
<keyword evidence="1 6" id="KW-0378">Hydrolase</keyword>
<feature type="region of interest" description="Disordered" evidence="7">
    <location>
        <begin position="336"/>
        <end position="358"/>
    </location>
</feature>
<evidence type="ECO:0000256" key="6">
    <source>
        <dbReference type="RuleBase" id="RU365002"/>
    </source>
</evidence>
<reference evidence="8" key="1">
    <citation type="submission" date="2021-01" db="EMBL/GenBank/DDBJ databases">
        <authorList>
            <consortium name="Aspergillus chevalieri M1 genome sequencing consortium"/>
            <person name="Kazuki M."/>
            <person name="Futagami T."/>
        </authorList>
    </citation>
    <scope>NUCLEOTIDE SEQUENCE</scope>
    <source>
        <strain evidence="8">M1</strain>
    </source>
</reference>
<dbReference type="Proteomes" id="UP000637239">
    <property type="component" value="Chromosome 6"/>
</dbReference>
<protein>
    <recommendedName>
        <fullName evidence="3 6">Queuosine 5'-phosphate N-glycosylase/hydrolase</fullName>
        <ecNumber evidence="6">3.2.2.-</ecNumber>
    </recommendedName>
    <alternativeName>
        <fullName evidence="4 6">Queuosine-nucleotide N-glycosylase/hydrolase</fullName>
    </alternativeName>
</protein>